<keyword evidence="5 14" id="KW-0808">Transferase</keyword>
<dbReference type="SMART" id="SM00388">
    <property type="entry name" value="HisKA"/>
    <property type="match status" value="1"/>
</dbReference>
<evidence type="ECO:0000256" key="9">
    <source>
        <dbReference type="ARBA" id="ARBA00023012"/>
    </source>
</evidence>
<dbReference type="PANTHER" id="PTHR45436:SF5">
    <property type="entry name" value="SENSOR HISTIDINE KINASE TRCS"/>
    <property type="match status" value="1"/>
</dbReference>
<comment type="catalytic activity">
    <reaction evidence="1">
        <text>ATP + protein L-histidine = ADP + protein N-phospho-L-histidine.</text>
        <dbReference type="EC" id="2.7.13.3"/>
    </reaction>
</comment>
<keyword evidence="8" id="KW-1133">Transmembrane helix</keyword>
<dbReference type="PROSITE" id="PS50109">
    <property type="entry name" value="HIS_KIN"/>
    <property type="match status" value="1"/>
</dbReference>
<dbReference type="RefSeq" id="WP_086782587.1">
    <property type="nucleotide sequence ID" value="NZ_JAGIOO010000001.1"/>
</dbReference>
<keyword evidence="15" id="KW-1185">Reference proteome</keyword>
<dbReference type="Pfam" id="PF02518">
    <property type="entry name" value="HATPase_c"/>
    <property type="match status" value="1"/>
</dbReference>
<dbReference type="CDD" id="cd06225">
    <property type="entry name" value="HAMP"/>
    <property type="match status" value="1"/>
</dbReference>
<name>A0ABS5AP93_9PSEU</name>
<dbReference type="SMART" id="SM00387">
    <property type="entry name" value="HATPase_c"/>
    <property type="match status" value="1"/>
</dbReference>
<evidence type="ECO:0000256" key="3">
    <source>
        <dbReference type="ARBA" id="ARBA00012438"/>
    </source>
</evidence>
<evidence type="ECO:0000256" key="2">
    <source>
        <dbReference type="ARBA" id="ARBA00004236"/>
    </source>
</evidence>
<proteinExistence type="predicted"/>
<evidence type="ECO:0000256" key="7">
    <source>
        <dbReference type="ARBA" id="ARBA00022777"/>
    </source>
</evidence>
<dbReference type="InterPro" id="IPR050428">
    <property type="entry name" value="TCS_sensor_his_kinase"/>
</dbReference>
<dbReference type="PANTHER" id="PTHR45436">
    <property type="entry name" value="SENSOR HISTIDINE KINASE YKOH"/>
    <property type="match status" value="1"/>
</dbReference>
<evidence type="ECO:0000256" key="4">
    <source>
        <dbReference type="ARBA" id="ARBA00022553"/>
    </source>
</evidence>
<organism evidence="14 15">
    <name type="scientific">Crossiella equi</name>
    <dbReference type="NCBI Taxonomy" id="130796"/>
    <lineage>
        <taxon>Bacteria</taxon>
        <taxon>Bacillati</taxon>
        <taxon>Actinomycetota</taxon>
        <taxon>Actinomycetes</taxon>
        <taxon>Pseudonocardiales</taxon>
        <taxon>Pseudonocardiaceae</taxon>
        <taxon>Crossiella</taxon>
    </lineage>
</organism>
<accession>A0ABS5AP93</accession>
<keyword evidence="9" id="KW-0902">Two-component regulatory system</keyword>
<evidence type="ECO:0000256" key="10">
    <source>
        <dbReference type="ARBA" id="ARBA00023136"/>
    </source>
</evidence>
<dbReference type="CDD" id="cd00082">
    <property type="entry name" value="HisKA"/>
    <property type="match status" value="1"/>
</dbReference>
<sequence>MTGLRPRLVAAFVLVTACGAVAATWASAAAASSALVAETQRRLAEELTSQVAGIAPSLDYPPERADLDRLRGLLGEQVLVSYRDRSAGAAEVPEALRQAVRDRQRLVHQRVPGPRLVLGLPIIHTGLDGTRTPSGVEVYAVRDLAPVRAQLGALTSAAAWTSAIALPVAVLLALLVTRGVLRPVREVRDITRRLSAGDLDARLAVRGRDELAELSGTVNQMADSLRDTVAELRRLESDARRFVADVSHELRTPLTTLSAVSEIMQAAAEGLPADARESADLATAETQRLVRLVEELVEVSRLDAGTAVLRLEEVDVRTAIQDCLRARDWLDRVVVHAPEPVTRRLDRRRLDVIIANLVGNALQHGTPPVELTLHRDRIEVTDHGPGLPEEVLPHVFTRFYKADPARTRADGSGLGLAIALANARLHGGTITAGNAGHGGAHFVLELPGEAG</sequence>
<dbReference type="PROSITE" id="PS50885">
    <property type="entry name" value="HAMP"/>
    <property type="match status" value="1"/>
</dbReference>
<dbReference type="Gene3D" id="6.10.340.10">
    <property type="match status" value="1"/>
</dbReference>
<keyword evidence="11" id="KW-0732">Signal</keyword>
<keyword evidence="6" id="KW-0812">Transmembrane</keyword>
<dbReference type="InterPro" id="IPR005467">
    <property type="entry name" value="His_kinase_dom"/>
</dbReference>
<evidence type="ECO:0000256" key="6">
    <source>
        <dbReference type="ARBA" id="ARBA00022692"/>
    </source>
</evidence>
<dbReference type="InterPro" id="IPR036890">
    <property type="entry name" value="HATPase_C_sf"/>
</dbReference>
<dbReference type="InterPro" id="IPR003660">
    <property type="entry name" value="HAMP_dom"/>
</dbReference>
<dbReference type="Gene3D" id="1.10.287.130">
    <property type="match status" value="1"/>
</dbReference>
<comment type="subcellular location">
    <subcellularLocation>
        <location evidence="2">Cell membrane</location>
    </subcellularLocation>
</comment>
<evidence type="ECO:0000256" key="1">
    <source>
        <dbReference type="ARBA" id="ARBA00000085"/>
    </source>
</evidence>
<evidence type="ECO:0000313" key="15">
    <source>
        <dbReference type="Proteomes" id="UP001519363"/>
    </source>
</evidence>
<dbReference type="SMART" id="SM00304">
    <property type="entry name" value="HAMP"/>
    <property type="match status" value="1"/>
</dbReference>
<dbReference type="PRINTS" id="PR00344">
    <property type="entry name" value="BCTRLSENSOR"/>
</dbReference>
<gene>
    <name evidence="14" type="ORF">JOF53_007265</name>
</gene>
<dbReference type="Gene3D" id="3.30.565.10">
    <property type="entry name" value="Histidine kinase-like ATPase, C-terminal domain"/>
    <property type="match status" value="1"/>
</dbReference>
<dbReference type="PROSITE" id="PS51257">
    <property type="entry name" value="PROKAR_LIPOPROTEIN"/>
    <property type="match status" value="1"/>
</dbReference>
<feature type="domain" description="Histidine kinase" evidence="12">
    <location>
        <begin position="245"/>
        <end position="450"/>
    </location>
</feature>
<evidence type="ECO:0000259" key="12">
    <source>
        <dbReference type="PROSITE" id="PS50109"/>
    </source>
</evidence>
<reference evidence="14 15" key="1">
    <citation type="submission" date="2021-03" db="EMBL/GenBank/DDBJ databases">
        <title>Sequencing the genomes of 1000 actinobacteria strains.</title>
        <authorList>
            <person name="Klenk H.-P."/>
        </authorList>
    </citation>
    <scope>NUCLEOTIDE SEQUENCE [LARGE SCALE GENOMIC DNA]</scope>
    <source>
        <strain evidence="14 15">DSM 44580</strain>
    </source>
</reference>
<evidence type="ECO:0000256" key="5">
    <source>
        <dbReference type="ARBA" id="ARBA00022679"/>
    </source>
</evidence>
<dbReference type="SUPFAM" id="SSF55874">
    <property type="entry name" value="ATPase domain of HSP90 chaperone/DNA topoisomerase II/histidine kinase"/>
    <property type="match status" value="1"/>
</dbReference>
<dbReference type="Pfam" id="PF00512">
    <property type="entry name" value="HisKA"/>
    <property type="match status" value="1"/>
</dbReference>
<dbReference type="SUPFAM" id="SSF158472">
    <property type="entry name" value="HAMP domain-like"/>
    <property type="match status" value="1"/>
</dbReference>
<dbReference type="GO" id="GO:0004673">
    <property type="term" value="F:protein histidine kinase activity"/>
    <property type="evidence" value="ECO:0007669"/>
    <property type="project" value="UniProtKB-EC"/>
</dbReference>
<evidence type="ECO:0000259" key="13">
    <source>
        <dbReference type="PROSITE" id="PS50885"/>
    </source>
</evidence>
<evidence type="ECO:0000313" key="14">
    <source>
        <dbReference type="EMBL" id="MBP2478393.1"/>
    </source>
</evidence>
<dbReference type="EC" id="2.7.13.3" evidence="3"/>
<keyword evidence="4" id="KW-0597">Phosphoprotein</keyword>
<protein>
    <recommendedName>
        <fullName evidence="3">histidine kinase</fullName>
        <ecNumber evidence="3">2.7.13.3</ecNumber>
    </recommendedName>
</protein>
<comment type="caution">
    <text evidence="14">The sequence shown here is derived from an EMBL/GenBank/DDBJ whole genome shotgun (WGS) entry which is preliminary data.</text>
</comment>
<dbReference type="InterPro" id="IPR003661">
    <property type="entry name" value="HisK_dim/P_dom"/>
</dbReference>
<dbReference type="Proteomes" id="UP001519363">
    <property type="component" value="Unassembled WGS sequence"/>
</dbReference>
<dbReference type="Pfam" id="PF00672">
    <property type="entry name" value="HAMP"/>
    <property type="match status" value="1"/>
</dbReference>
<keyword evidence="10" id="KW-0472">Membrane</keyword>
<dbReference type="EMBL" id="JAGIOO010000001">
    <property type="protein sequence ID" value="MBP2478393.1"/>
    <property type="molecule type" value="Genomic_DNA"/>
</dbReference>
<evidence type="ECO:0000256" key="11">
    <source>
        <dbReference type="SAM" id="SignalP"/>
    </source>
</evidence>
<dbReference type="CDD" id="cd00075">
    <property type="entry name" value="HATPase"/>
    <property type="match status" value="1"/>
</dbReference>
<feature type="domain" description="HAMP" evidence="13">
    <location>
        <begin position="178"/>
        <end position="230"/>
    </location>
</feature>
<dbReference type="SUPFAM" id="SSF47384">
    <property type="entry name" value="Homodimeric domain of signal transducing histidine kinase"/>
    <property type="match status" value="1"/>
</dbReference>
<evidence type="ECO:0000256" key="8">
    <source>
        <dbReference type="ARBA" id="ARBA00022989"/>
    </source>
</evidence>
<feature type="signal peptide" evidence="11">
    <location>
        <begin position="1"/>
        <end position="22"/>
    </location>
</feature>
<dbReference type="InterPro" id="IPR003594">
    <property type="entry name" value="HATPase_dom"/>
</dbReference>
<dbReference type="InterPro" id="IPR036097">
    <property type="entry name" value="HisK_dim/P_sf"/>
</dbReference>
<dbReference type="InterPro" id="IPR004358">
    <property type="entry name" value="Sig_transdc_His_kin-like_C"/>
</dbReference>
<feature type="chain" id="PRO_5046071594" description="histidine kinase" evidence="11">
    <location>
        <begin position="23"/>
        <end position="451"/>
    </location>
</feature>
<keyword evidence="7 14" id="KW-0418">Kinase</keyword>